<gene>
    <name evidence="4" type="ORF">OKIOD_LOCUS14278</name>
</gene>
<accession>A0ABN7T742</accession>
<feature type="signal peptide" evidence="3">
    <location>
        <begin position="1"/>
        <end position="18"/>
    </location>
</feature>
<evidence type="ECO:0000313" key="5">
    <source>
        <dbReference type="Proteomes" id="UP001158576"/>
    </source>
</evidence>
<name>A0ABN7T742_OIKDI</name>
<keyword evidence="2" id="KW-0472">Membrane</keyword>
<keyword evidence="3" id="KW-0732">Signal</keyword>
<evidence type="ECO:0000313" key="4">
    <source>
        <dbReference type="EMBL" id="CAG5111181.1"/>
    </source>
</evidence>
<feature type="region of interest" description="Disordered" evidence="1">
    <location>
        <begin position="670"/>
        <end position="725"/>
    </location>
</feature>
<feature type="chain" id="PRO_5046100389" evidence="3">
    <location>
        <begin position="19"/>
        <end position="757"/>
    </location>
</feature>
<dbReference type="Proteomes" id="UP001158576">
    <property type="component" value="Chromosome 2"/>
</dbReference>
<keyword evidence="2" id="KW-1133">Transmembrane helix</keyword>
<evidence type="ECO:0000256" key="2">
    <source>
        <dbReference type="SAM" id="Phobius"/>
    </source>
</evidence>
<reference evidence="4 5" key="1">
    <citation type="submission" date="2021-04" db="EMBL/GenBank/DDBJ databases">
        <authorList>
            <person name="Bliznina A."/>
        </authorList>
    </citation>
    <scope>NUCLEOTIDE SEQUENCE [LARGE SCALE GENOMIC DNA]</scope>
</reference>
<evidence type="ECO:0000256" key="3">
    <source>
        <dbReference type="SAM" id="SignalP"/>
    </source>
</evidence>
<organism evidence="4 5">
    <name type="scientific">Oikopleura dioica</name>
    <name type="common">Tunicate</name>
    <dbReference type="NCBI Taxonomy" id="34765"/>
    <lineage>
        <taxon>Eukaryota</taxon>
        <taxon>Metazoa</taxon>
        <taxon>Chordata</taxon>
        <taxon>Tunicata</taxon>
        <taxon>Appendicularia</taxon>
        <taxon>Copelata</taxon>
        <taxon>Oikopleuridae</taxon>
        <taxon>Oikopleura</taxon>
    </lineage>
</organism>
<evidence type="ECO:0000256" key="1">
    <source>
        <dbReference type="SAM" id="MobiDB-lite"/>
    </source>
</evidence>
<protein>
    <submittedName>
        <fullName evidence="4">Oidioi.mRNA.OKI2018_I69.chr2.g5513.t1.cds</fullName>
    </submittedName>
</protein>
<proteinExistence type="predicted"/>
<keyword evidence="2" id="KW-0812">Transmembrane</keyword>
<keyword evidence="5" id="KW-1185">Reference proteome</keyword>
<feature type="transmembrane region" description="Helical" evidence="2">
    <location>
        <begin position="553"/>
        <end position="574"/>
    </location>
</feature>
<feature type="compositionally biased region" description="Polar residues" evidence="1">
    <location>
        <begin position="686"/>
        <end position="707"/>
    </location>
</feature>
<sequence>MKALLLSIFCLGSAQIEGDVSWPSNLLSNDASVKISIANAQLKRPELRLFLDNSPVKSHKFVQTNSEHSVTMNFGCENFIQPGEYSVRLYDYSGGPVMYEEKKVISSYPSYAINFTQSEVPALTGDVMAFGSYRLRELCSNKKFTLSVALERSSESVESWSEVANAREIYAFPTETITVSCGKMDVPGRYRIRTDILDERDRALGNVVYSDVLTVNENDIYELEIPAVERDTGILSKCDRGDEFAVNYRSPPCANNHRIRFVPKHSSGKQLQSPKMLSIRADEISTSIPCSWIRSASVHGACLEYLDHLDQVRASRCFSLPQRPVPSINGDWAKWSPPKQCYSPCSITDPNDFIMQQSSTEWSFSTRSCSNPTPLGLGAQCSSDSQTGTGLIDFAVKDRQLCPSPWDMSRKQEEENCECGCSKIGPEGGFVYSPAPWRCQEKPENKLQWDFQCADCESLVMEVVHLDDEVQEELFFVNHESSDDLKINGLGRFAHHQARNASIVYNRNPALVSCGFAIRISFVQKVENSNLQTPPRISMPRQFSENEEEGPDFALWGILVCVGFLLILVTACVFNFRSDSEEVTAAVVADKHALEREFQLYSELDRNFHQSPQKIKPNAAAFEIAQQQLRLMKSEGKHEAMAEYPREIFESEKVAREQIPLLFGHSDLKTTSASSLGSDKVEAAPANSNRTEVTHSTNVSDHSQNSIPLRHTSTRRASRPFSGATGFQADLSSAAASPVRAPLNSRVHSEDNNAVYF</sequence>
<dbReference type="EMBL" id="OU015567">
    <property type="protein sequence ID" value="CAG5111181.1"/>
    <property type="molecule type" value="Genomic_DNA"/>
</dbReference>